<dbReference type="InterPro" id="IPR051038">
    <property type="entry name" value="RMT2/GAMT_Mtase"/>
</dbReference>
<dbReference type="PANTHER" id="PTHR32379:SF1">
    <property type="entry name" value="GUANIDINOACETATE N-METHYLTRANSFERASE"/>
    <property type="match status" value="1"/>
</dbReference>
<comment type="subunit">
    <text evidence="6">Monomer.</text>
</comment>
<dbReference type="GO" id="GO:0005634">
    <property type="term" value="C:nucleus"/>
    <property type="evidence" value="ECO:0007669"/>
    <property type="project" value="UniProtKB-SubCell"/>
</dbReference>
<dbReference type="InterPro" id="IPR017408">
    <property type="entry name" value="Arginine_N-MeTrfase_2"/>
</dbReference>
<evidence type="ECO:0000313" key="8">
    <source>
        <dbReference type="EMBL" id="ODV62332.1"/>
    </source>
</evidence>
<keyword evidence="2 6" id="KW-0489">Methyltransferase</keyword>
<keyword evidence="1 6" id="KW-0963">Cytoplasm</keyword>
<dbReference type="OrthoDB" id="19014at2759"/>
<dbReference type="InParanoid" id="A0A1D2VL60"/>
<evidence type="ECO:0000259" key="7">
    <source>
        <dbReference type="PROSITE" id="PS51559"/>
    </source>
</evidence>
<dbReference type="FunCoup" id="A0A1D2VL60">
    <property type="interactions" value="396"/>
</dbReference>
<dbReference type="InterPro" id="IPR026480">
    <property type="entry name" value="RMT2_dom"/>
</dbReference>
<dbReference type="GeneID" id="30963965"/>
<comment type="similarity">
    <text evidence="6">Belongs to the class I-like SAM-binding methyltransferase superfamily. RMT2 methyltransferase family.</text>
</comment>
<dbReference type="GO" id="GO:0019702">
    <property type="term" value="F:protein arginine N5-methyltransferase activity"/>
    <property type="evidence" value="ECO:0007669"/>
    <property type="project" value="EnsemblFungi"/>
</dbReference>
<dbReference type="SUPFAM" id="SSF53335">
    <property type="entry name" value="S-adenosyl-L-methionine-dependent methyltransferases"/>
    <property type="match status" value="1"/>
</dbReference>
<dbReference type="Proteomes" id="UP000095038">
    <property type="component" value="Unassembled WGS sequence"/>
</dbReference>
<comment type="function">
    <text evidence="6">S-adenosyl-L-methionine-dependent protein-arginine N-methyltransferase that methylates the delta-nitrogen atom of arginine residues to form N5-methylarginine (type IV) in target proteins. Monomethylates ribosomal protein L12.</text>
</comment>
<evidence type="ECO:0000256" key="6">
    <source>
        <dbReference type="PIRNR" id="PIRNR038148"/>
    </source>
</evidence>
<reference evidence="9" key="1">
    <citation type="submission" date="2016-05" db="EMBL/GenBank/DDBJ databases">
        <title>Comparative genomics of biotechnologically important yeasts.</title>
        <authorList>
            <consortium name="DOE Joint Genome Institute"/>
            <person name="Riley R."/>
            <person name="Haridas S."/>
            <person name="Wolfe K.H."/>
            <person name="Lopes M.R."/>
            <person name="Hittinger C.T."/>
            <person name="Goker M."/>
            <person name="Salamov A."/>
            <person name="Wisecaver J."/>
            <person name="Long T.M."/>
            <person name="Aerts A.L."/>
            <person name="Barry K."/>
            <person name="Choi C."/>
            <person name="Clum A."/>
            <person name="Coughlan A.Y."/>
            <person name="Deshpande S."/>
            <person name="Douglass A.P."/>
            <person name="Hanson S.J."/>
            <person name="Klenk H.-P."/>
            <person name="Labutti K."/>
            <person name="Lapidus A."/>
            <person name="Lindquist E."/>
            <person name="Lipzen A."/>
            <person name="Meier-Kolthoff J.P."/>
            <person name="Ohm R.A."/>
            <person name="Otillar R.P."/>
            <person name="Pangilinan J."/>
            <person name="Peng Y."/>
            <person name="Rokas A."/>
            <person name="Rosa C.A."/>
            <person name="Scheuner C."/>
            <person name="Sibirny A.A."/>
            <person name="Slot J.C."/>
            <person name="Stielow J.B."/>
            <person name="Sun H."/>
            <person name="Kurtzman C.P."/>
            <person name="Blackwell M."/>
            <person name="Grigoriev I.V."/>
            <person name="Jeffries T.W."/>
        </authorList>
    </citation>
    <scope>NUCLEOTIDE SEQUENCE [LARGE SCALE GENOMIC DNA]</scope>
    <source>
        <strain evidence="9">DSM 1968</strain>
    </source>
</reference>
<gene>
    <name evidence="8" type="ORF">ASCRUDRAFT_32093</name>
</gene>
<organism evidence="8 9">
    <name type="scientific">Ascoidea rubescens DSM 1968</name>
    <dbReference type="NCBI Taxonomy" id="1344418"/>
    <lineage>
        <taxon>Eukaryota</taxon>
        <taxon>Fungi</taxon>
        <taxon>Dikarya</taxon>
        <taxon>Ascomycota</taxon>
        <taxon>Saccharomycotina</taxon>
        <taxon>Saccharomycetes</taxon>
        <taxon>Ascoideaceae</taxon>
        <taxon>Ascoidea</taxon>
    </lineage>
</organism>
<dbReference type="GO" id="GO:0032259">
    <property type="term" value="P:methylation"/>
    <property type="evidence" value="ECO:0007669"/>
    <property type="project" value="UniProtKB-KW"/>
</dbReference>
<dbReference type="RefSeq" id="XP_020048639.1">
    <property type="nucleotide sequence ID" value="XM_020190329.1"/>
</dbReference>
<keyword evidence="5 6" id="KW-0539">Nucleus</keyword>
<dbReference type="Gene3D" id="3.40.50.150">
    <property type="entry name" value="Vaccinia Virus protein VP39"/>
    <property type="match status" value="1"/>
</dbReference>
<dbReference type="GO" id="GO:0005737">
    <property type="term" value="C:cytoplasm"/>
    <property type="evidence" value="ECO:0007669"/>
    <property type="project" value="UniProtKB-SubCell"/>
</dbReference>
<evidence type="ECO:0000256" key="5">
    <source>
        <dbReference type="ARBA" id="ARBA00023242"/>
    </source>
</evidence>
<feature type="domain" description="RMT2" evidence="7">
    <location>
        <begin position="186"/>
        <end position="426"/>
    </location>
</feature>
<comment type="subcellular location">
    <subcellularLocation>
        <location evidence="6">Cytoplasm</location>
    </subcellularLocation>
    <subcellularLocation>
        <location evidence="6">Nucleus</location>
    </subcellularLocation>
</comment>
<dbReference type="PIRSF" id="PIRSF038148">
    <property type="entry name" value="Arginine_N-mtfrase-2"/>
    <property type="match status" value="1"/>
</dbReference>
<dbReference type="InterPro" id="IPR029063">
    <property type="entry name" value="SAM-dependent_MTases_sf"/>
</dbReference>
<dbReference type="EC" id="2.1.1.-" evidence="6"/>
<protein>
    <recommendedName>
        <fullName evidence="6">Arginine N-methyltransferase 2</fullName>
        <ecNumber evidence="6">2.1.1.-</ecNumber>
    </recommendedName>
</protein>
<accession>A0A1D2VL60</accession>
<keyword evidence="4" id="KW-0949">S-adenosyl-L-methionine</keyword>
<proteinExistence type="inferred from homology"/>
<evidence type="ECO:0000313" key="9">
    <source>
        <dbReference type="Proteomes" id="UP000095038"/>
    </source>
</evidence>
<evidence type="ECO:0000256" key="3">
    <source>
        <dbReference type="ARBA" id="ARBA00022679"/>
    </source>
</evidence>
<dbReference type="PANTHER" id="PTHR32379">
    <property type="entry name" value="GUANIDINOACETATE N-METHYLTRANSFERASE"/>
    <property type="match status" value="1"/>
</dbReference>
<keyword evidence="3 6" id="KW-0808">Transferase</keyword>
<evidence type="ECO:0000256" key="1">
    <source>
        <dbReference type="ARBA" id="ARBA00022490"/>
    </source>
</evidence>
<evidence type="ECO:0000256" key="4">
    <source>
        <dbReference type="ARBA" id="ARBA00022691"/>
    </source>
</evidence>
<dbReference type="STRING" id="1344418.A0A1D2VL60"/>
<sequence length="426" mass="49389">MSDLHELCYFEERPVTRDIYLSPLKHYLKSGIPATYTLEDVANYEKNIENAEVTSATTPLHLICSNIPKDVSESERNVVLEMIDELLFWGAGWCLTDRNNQTPGCILVSRGLKDSEFYSKIVDAGVRAEILLRKIEDASDFEFVEDKTDELVKENEPAESEIIENRKNIKILKTNEDLIEDDKADPSYNQEAFLKSKLEYKDNSLLTKEGNDGVMMRWEENLMQAGCDSLFQNYQEDETKEINVLNIGYGMGIIDSIIEKKGKSLPKGFKFTHFICEAHPDVLKEIENRKLDQISNIKILKGRWQTELPKLLSQNVFFNGIYYDTYSEHYEDMLELFDLIVGLLKPEGNFSFFNGLGADREVCYDVYKKVVELDLNNYGLEIKFDTIKIPEETLKFLNDKSSDNKIRKSYWSCSFYYHPTVTFMLY</sequence>
<dbReference type="EMBL" id="KV454477">
    <property type="protein sequence ID" value="ODV62332.1"/>
    <property type="molecule type" value="Genomic_DNA"/>
</dbReference>
<name>A0A1D2VL60_9ASCO</name>
<keyword evidence="9" id="KW-1185">Reference proteome</keyword>
<evidence type="ECO:0000256" key="2">
    <source>
        <dbReference type="ARBA" id="ARBA00022603"/>
    </source>
</evidence>
<dbReference type="AlphaFoldDB" id="A0A1D2VL60"/>
<dbReference type="PROSITE" id="PS51559">
    <property type="entry name" value="SAM_RMT2"/>
    <property type="match status" value="1"/>
</dbReference>